<evidence type="ECO:0000313" key="2">
    <source>
        <dbReference type="Proteomes" id="UP000481033"/>
    </source>
</evidence>
<comment type="caution">
    <text evidence="1">The sequence shown here is derived from an EMBL/GenBank/DDBJ whole genome shotgun (WGS) entry which is preliminary data.</text>
</comment>
<sequence>MQLFDLTSYPYASARPVMLGTRGAVATSQPLAAATGAEILRRRWLYFVSLWAAIEQVVPKFTLLS</sequence>
<reference evidence="1 2" key="1">
    <citation type="journal article" date="2020" name="Microb. Ecol.">
        <title>Ecogenomics of the Marine Benthic Filamentous Cyanobacterium Adonisia.</title>
        <authorList>
            <person name="Walter J.M."/>
            <person name="Coutinho F.H."/>
            <person name="Leomil L."/>
            <person name="Hargreaves P.I."/>
            <person name="Campeao M.E."/>
            <person name="Vieira V.V."/>
            <person name="Silva B.S."/>
            <person name="Fistarol G.O."/>
            <person name="Salomon P.S."/>
            <person name="Sawabe T."/>
            <person name="Mino S."/>
            <person name="Hosokawa M."/>
            <person name="Miyashita H."/>
            <person name="Maruyama F."/>
            <person name="van Verk M.C."/>
            <person name="Dutilh B.E."/>
            <person name="Thompson C.C."/>
            <person name="Thompson F.L."/>
        </authorList>
    </citation>
    <scope>NUCLEOTIDE SEQUENCE [LARGE SCALE GENOMIC DNA]</scope>
    <source>
        <strain evidence="1 2">CCMR0081</strain>
    </source>
</reference>
<organism evidence="1 2">
    <name type="scientific">Adonisia turfae CCMR0081</name>
    <dbReference type="NCBI Taxonomy" id="2292702"/>
    <lineage>
        <taxon>Bacteria</taxon>
        <taxon>Bacillati</taxon>
        <taxon>Cyanobacteriota</taxon>
        <taxon>Adonisia</taxon>
        <taxon>Adonisia turfae</taxon>
    </lineage>
</organism>
<dbReference type="EMBL" id="QXHD01000004">
    <property type="protein sequence ID" value="NEZ57696.1"/>
    <property type="molecule type" value="Genomic_DNA"/>
</dbReference>
<accession>A0A6M0RNF0</accession>
<keyword evidence="2" id="KW-1185">Reference proteome</keyword>
<gene>
    <name evidence="1" type="ORF">DXZ20_18915</name>
</gene>
<dbReference type="RefSeq" id="WP_163696637.1">
    <property type="nucleotide sequence ID" value="NZ_QXHD01000004.1"/>
</dbReference>
<proteinExistence type="predicted"/>
<dbReference type="Proteomes" id="UP000481033">
    <property type="component" value="Unassembled WGS sequence"/>
</dbReference>
<name>A0A6M0RNF0_9CYAN</name>
<protein>
    <submittedName>
        <fullName evidence="1">Uncharacterized protein</fullName>
    </submittedName>
</protein>
<evidence type="ECO:0000313" key="1">
    <source>
        <dbReference type="EMBL" id="NEZ57696.1"/>
    </source>
</evidence>
<dbReference type="AlphaFoldDB" id="A0A6M0RNF0"/>